<keyword evidence="4 9" id="KW-0444">Lipid biosynthesis</keyword>
<dbReference type="InterPro" id="IPR001249">
    <property type="entry name" value="AcCoA_biotinCC"/>
</dbReference>
<evidence type="ECO:0000256" key="7">
    <source>
        <dbReference type="ARBA" id="ARBA00023160"/>
    </source>
</evidence>
<dbReference type="InterPro" id="IPR011053">
    <property type="entry name" value="Single_hybrid_motif"/>
</dbReference>
<dbReference type="PANTHER" id="PTHR45266:SF3">
    <property type="entry name" value="OXALOACETATE DECARBOXYLASE ALPHA CHAIN"/>
    <property type="match status" value="1"/>
</dbReference>
<proteinExistence type="predicted"/>
<gene>
    <name evidence="11" type="primary">accB</name>
    <name evidence="11" type="ORF">V4C55_31650</name>
</gene>
<dbReference type="CDD" id="cd06850">
    <property type="entry name" value="biotinyl_domain"/>
    <property type="match status" value="1"/>
</dbReference>
<protein>
    <recommendedName>
        <fullName evidence="3 9">Biotin carboxyl carrier protein of acetyl-CoA carboxylase</fullName>
    </recommendedName>
</protein>
<evidence type="ECO:0000256" key="9">
    <source>
        <dbReference type="RuleBase" id="RU364072"/>
    </source>
</evidence>
<evidence type="ECO:0000256" key="8">
    <source>
        <dbReference type="ARBA" id="ARBA00023267"/>
    </source>
</evidence>
<dbReference type="InterPro" id="IPR001882">
    <property type="entry name" value="Biotin_BS"/>
</dbReference>
<dbReference type="PANTHER" id="PTHR45266">
    <property type="entry name" value="OXALOACETATE DECARBOXYLASE ALPHA CHAIN"/>
    <property type="match status" value="1"/>
</dbReference>
<dbReference type="Gene3D" id="2.40.50.100">
    <property type="match status" value="1"/>
</dbReference>
<evidence type="ECO:0000256" key="5">
    <source>
        <dbReference type="ARBA" id="ARBA00022832"/>
    </source>
</evidence>
<evidence type="ECO:0000313" key="11">
    <source>
        <dbReference type="EMBL" id="MEM5290288.1"/>
    </source>
</evidence>
<dbReference type="Proteomes" id="UP001494588">
    <property type="component" value="Unassembled WGS sequence"/>
</dbReference>
<comment type="pathway">
    <text evidence="2 9">Lipid metabolism; fatty acid biosynthesis.</text>
</comment>
<dbReference type="NCBIfam" id="TIGR00531">
    <property type="entry name" value="BCCP"/>
    <property type="match status" value="1"/>
</dbReference>
<organism evidence="11 12">
    <name type="scientific">Paraburkholderia sabiae</name>
    <dbReference type="NCBI Taxonomy" id="273251"/>
    <lineage>
        <taxon>Bacteria</taxon>
        <taxon>Pseudomonadati</taxon>
        <taxon>Pseudomonadota</taxon>
        <taxon>Betaproteobacteria</taxon>
        <taxon>Burkholderiales</taxon>
        <taxon>Burkholderiaceae</taxon>
        <taxon>Paraburkholderia</taxon>
    </lineage>
</organism>
<dbReference type="EMBL" id="JAZHGC010000034">
    <property type="protein sequence ID" value="MEM5290288.1"/>
    <property type="molecule type" value="Genomic_DNA"/>
</dbReference>
<accession>A0ABU9QM05</accession>
<keyword evidence="6 9" id="KW-0443">Lipid metabolism</keyword>
<evidence type="ECO:0000259" key="10">
    <source>
        <dbReference type="PROSITE" id="PS50968"/>
    </source>
</evidence>
<dbReference type="InterPro" id="IPR000089">
    <property type="entry name" value="Biotin_lipoyl"/>
</dbReference>
<evidence type="ECO:0000256" key="2">
    <source>
        <dbReference type="ARBA" id="ARBA00005194"/>
    </source>
</evidence>
<sequence>MPDDKSERTLLIKQVAELFDISGATDLEFQGGGFSLRLKRGGSTSPSVELSTTGARLIDATGKSSDAAKSVQPPIANKELHTIVSGMAGTFFRSPSPEKDPFVALGDTVSIGQTICLVEAMKMLNEIEADRQGIIVEILPDDGATIGAGAPLFVIEVGNV</sequence>
<keyword evidence="8 9" id="KW-0092">Biotin</keyword>
<dbReference type="RefSeq" id="WP_201658849.1">
    <property type="nucleotide sequence ID" value="NZ_CAJHCS010000032.1"/>
</dbReference>
<evidence type="ECO:0000313" key="12">
    <source>
        <dbReference type="Proteomes" id="UP001494588"/>
    </source>
</evidence>
<keyword evidence="11" id="KW-0436">Ligase</keyword>
<dbReference type="Pfam" id="PF00364">
    <property type="entry name" value="Biotin_lipoyl"/>
    <property type="match status" value="1"/>
</dbReference>
<dbReference type="PROSITE" id="PS00188">
    <property type="entry name" value="BIOTIN"/>
    <property type="match status" value="1"/>
</dbReference>
<evidence type="ECO:0000256" key="1">
    <source>
        <dbReference type="ARBA" id="ARBA00003761"/>
    </source>
</evidence>
<evidence type="ECO:0000256" key="4">
    <source>
        <dbReference type="ARBA" id="ARBA00022516"/>
    </source>
</evidence>
<dbReference type="PRINTS" id="PR01071">
    <property type="entry name" value="ACOABIOTINCC"/>
</dbReference>
<dbReference type="PROSITE" id="PS50968">
    <property type="entry name" value="BIOTINYL_LIPOYL"/>
    <property type="match status" value="1"/>
</dbReference>
<comment type="function">
    <text evidence="1 9">This protein is a component of the acetyl coenzyme A carboxylase complex; first, biotin carboxylase catalyzes the carboxylation of the carrier protein and then the transcarboxylase transfers the carboxyl group to form malonyl-CoA.</text>
</comment>
<feature type="domain" description="Lipoyl-binding" evidence="10">
    <location>
        <begin position="80"/>
        <end position="156"/>
    </location>
</feature>
<keyword evidence="7 9" id="KW-0275">Fatty acid biosynthesis</keyword>
<dbReference type="GO" id="GO:0003989">
    <property type="term" value="F:acetyl-CoA carboxylase activity"/>
    <property type="evidence" value="ECO:0007669"/>
    <property type="project" value="UniProtKB-EC"/>
</dbReference>
<keyword evidence="12" id="KW-1185">Reference proteome</keyword>
<reference evidence="11 12" key="1">
    <citation type="submission" date="2024-01" db="EMBL/GenBank/DDBJ databases">
        <title>The diversity of rhizobia nodulating Mimosa spp. in eleven states of Brazil covering several biomes is determined by host plant, location, and edaphic factors.</title>
        <authorList>
            <person name="Rouws L."/>
            <person name="Barauna A."/>
            <person name="Beukes C."/>
            <person name="De Faria S.M."/>
            <person name="Gross E."/>
            <person name="Dos Reis Junior F.B."/>
            <person name="Simon M."/>
            <person name="Maluk M."/>
            <person name="Odee D.W."/>
            <person name="Kenicer G."/>
            <person name="Young J.P.W."/>
            <person name="Reis V.M."/>
            <person name="Zilli J."/>
            <person name="James E.K."/>
        </authorList>
    </citation>
    <scope>NUCLEOTIDE SEQUENCE [LARGE SCALE GENOMIC DNA]</scope>
    <source>
        <strain evidence="11 12">JPY77</strain>
    </source>
</reference>
<dbReference type="SUPFAM" id="SSF51230">
    <property type="entry name" value="Single hybrid motif"/>
    <property type="match status" value="1"/>
</dbReference>
<dbReference type="InterPro" id="IPR050709">
    <property type="entry name" value="Biotin_Carboxyl_Carrier/Decarb"/>
</dbReference>
<evidence type="ECO:0000256" key="3">
    <source>
        <dbReference type="ARBA" id="ARBA00017562"/>
    </source>
</evidence>
<evidence type="ECO:0000256" key="6">
    <source>
        <dbReference type="ARBA" id="ARBA00023098"/>
    </source>
</evidence>
<name>A0ABU9QM05_9BURK</name>
<keyword evidence="5 9" id="KW-0276">Fatty acid metabolism</keyword>
<comment type="caution">
    <text evidence="11">The sequence shown here is derived from an EMBL/GenBank/DDBJ whole genome shotgun (WGS) entry which is preliminary data.</text>
</comment>